<comment type="catalytic activity">
    <reaction evidence="14">
        <text>(R)-mevalonate + ATP = (R)-5-phosphomevalonate + ADP + H(+)</text>
        <dbReference type="Rhea" id="RHEA:17065"/>
        <dbReference type="ChEBI" id="CHEBI:15378"/>
        <dbReference type="ChEBI" id="CHEBI:30616"/>
        <dbReference type="ChEBI" id="CHEBI:36464"/>
        <dbReference type="ChEBI" id="CHEBI:58146"/>
        <dbReference type="ChEBI" id="CHEBI:456216"/>
        <dbReference type="EC" id="2.7.1.36"/>
    </reaction>
</comment>
<keyword evidence="9 14" id="KW-0067">ATP-binding</keyword>
<evidence type="ECO:0000256" key="7">
    <source>
        <dbReference type="ARBA" id="ARBA00022741"/>
    </source>
</evidence>
<dbReference type="GO" id="GO:0000287">
    <property type="term" value="F:magnesium ion binding"/>
    <property type="evidence" value="ECO:0007669"/>
    <property type="project" value="UniProtKB-UniRule"/>
</dbReference>
<evidence type="ECO:0000256" key="2">
    <source>
        <dbReference type="ARBA" id="ARBA00006495"/>
    </source>
</evidence>
<keyword evidence="8 14" id="KW-0418">Kinase</keyword>
<dbReference type="PANTHER" id="PTHR43290:SF2">
    <property type="entry name" value="MEVALONATE KINASE"/>
    <property type="match status" value="1"/>
</dbReference>
<dbReference type="PRINTS" id="PR00959">
    <property type="entry name" value="MEVGALKINASE"/>
</dbReference>
<comment type="subunit">
    <text evidence="14">Homodimer.</text>
</comment>
<dbReference type="InterPro" id="IPR013750">
    <property type="entry name" value="GHMP_kinase_C_dom"/>
</dbReference>
<evidence type="ECO:0000256" key="8">
    <source>
        <dbReference type="ARBA" id="ARBA00022777"/>
    </source>
</evidence>
<dbReference type="UniPathway" id="UPA00057">
    <property type="reaction ID" value="UER00098"/>
</dbReference>
<evidence type="ECO:0000256" key="3">
    <source>
        <dbReference type="ARBA" id="ARBA00012103"/>
    </source>
</evidence>
<dbReference type="GO" id="GO:0019287">
    <property type="term" value="P:isopentenyl diphosphate biosynthetic process, mevalonate pathway"/>
    <property type="evidence" value="ECO:0007669"/>
    <property type="project" value="UniProtKB-UniRule"/>
</dbReference>
<dbReference type="InterPro" id="IPR006205">
    <property type="entry name" value="Mev_gal_kin"/>
</dbReference>
<feature type="domain" description="GHMP kinase N-terminal" evidence="15">
    <location>
        <begin position="74"/>
        <end position="153"/>
    </location>
</feature>
<protein>
    <recommendedName>
        <fullName evidence="3 14">Mevalonate kinase</fullName>
        <shortName evidence="14">MK</shortName>
        <shortName evidence="14">MVK</shortName>
        <ecNumber evidence="3 14">2.7.1.36</ecNumber>
    </recommendedName>
</protein>
<dbReference type="PROSITE" id="PS00627">
    <property type="entry name" value="GHMP_KINASES_ATP"/>
    <property type="match status" value="1"/>
</dbReference>
<dbReference type="AlphaFoldDB" id="A0A7C4HBV4"/>
<name>A0A7C4HBV4_STAMA</name>
<evidence type="ECO:0000313" key="17">
    <source>
        <dbReference type="EMBL" id="HGM58869.1"/>
    </source>
</evidence>
<dbReference type="Pfam" id="PF08544">
    <property type="entry name" value="GHMP_kinases_C"/>
    <property type="match status" value="1"/>
</dbReference>
<comment type="subcellular location">
    <subcellularLocation>
        <location evidence="1 14">Cytoplasm</location>
    </subcellularLocation>
</comment>
<dbReference type="SUPFAM" id="SSF55060">
    <property type="entry name" value="GHMP Kinase, C-terminal domain"/>
    <property type="match status" value="1"/>
</dbReference>
<dbReference type="NCBIfam" id="TIGR00549">
    <property type="entry name" value="mevalon_kin"/>
    <property type="match status" value="1"/>
</dbReference>
<evidence type="ECO:0000256" key="9">
    <source>
        <dbReference type="ARBA" id="ARBA00022840"/>
    </source>
</evidence>
<dbReference type="Gene3D" id="3.30.230.10">
    <property type="match status" value="1"/>
</dbReference>
<dbReference type="HAMAP" id="MF_00217">
    <property type="entry name" value="Mevalonate_kinase"/>
    <property type="match status" value="1"/>
</dbReference>
<comment type="cofactor">
    <cofactor evidence="14">
        <name>Mg(2+)</name>
        <dbReference type="ChEBI" id="CHEBI:18420"/>
    </cofactor>
</comment>
<comment type="pathway">
    <text evidence="13 14">Isoprenoid biosynthesis; isopentenyl diphosphate biosynthesis via mevalonate pathway; isopentenyl diphosphate from (R)-mevalonate: step 1/3.</text>
</comment>
<dbReference type="Pfam" id="PF00288">
    <property type="entry name" value="GHMP_kinases_N"/>
    <property type="match status" value="1"/>
</dbReference>
<dbReference type="InterPro" id="IPR006203">
    <property type="entry name" value="GHMP_knse_ATP-bd_CS"/>
</dbReference>
<dbReference type="EC" id="2.7.1.36" evidence="3 14"/>
<dbReference type="SUPFAM" id="SSF54211">
    <property type="entry name" value="Ribosomal protein S5 domain 2-like"/>
    <property type="match status" value="1"/>
</dbReference>
<gene>
    <name evidence="14 17" type="primary">mvk</name>
    <name evidence="17" type="ORF">ENU14_04715</name>
</gene>
<dbReference type="InterPro" id="IPR020568">
    <property type="entry name" value="Ribosomal_Su5_D2-typ_SF"/>
</dbReference>
<dbReference type="GO" id="GO:0004496">
    <property type="term" value="F:mevalonate kinase activity"/>
    <property type="evidence" value="ECO:0007669"/>
    <property type="project" value="UniProtKB-UniRule"/>
</dbReference>
<sequence>MICSVAPAKLILLGEHFVVMDKPAIATAINLYARVCIEENDRFVVISEELGEKIYLDNQNIPEKYSQFKLITELVASKTNKYRKFKATISSAIPPSSGLGSSAATAVAFIHALYRFYGVNPSLDEVNSVAFEAEKIVHGKPSGVDNTVSTYGGLIYYKKGLVKRLDINWPDDLNLVVVDTGVKRNTGVVVRNVLKLYGSDDVFIDIYGVAEKIVDKAWRALEKGDFDKLPVLINVNHGLLVSINVSTVETEYAIHKLREAGALASKISGAGMGGVVYGLFKGSIDYNILDQFFKSRGFKYYVVKPVNRGVFPSDSS</sequence>
<keyword evidence="5 14" id="KW-0444">Lipid biosynthesis</keyword>
<organism evidence="17">
    <name type="scientific">Staphylothermus marinus</name>
    <dbReference type="NCBI Taxonomy" id="2280"/>
    <lineage>
        <taxon>Archaea</taxon>
        <taxon>Thermoproteota</taxon>
        <taxon>Thermoprotei</taxon>
        <taxon>Desulfurococcales</taxon>
        <taxon>Desulfurococcaceae</taxon>
        <taxon>Staphylothermus</taxon>
    </lineage>
</organism>
<dbReference type="InterPro" id="IPR014721">
    <property type="entry name" value="Ribsml_uS5_D2-typ_fold_subgr"/>
</dbReference>
<feature type="active site" description="Proton acceptor" evidence="14">
    <location>
        <position position="145"/>
    </location>
</feature>
<dbReference type="PANTHER" id="PTHR43290">
    <property type="entry name" value="MEVALONATE KINASE"/>
    <property type="match status" value="1"/>
</dbReference>
<dbReference type="GO" id="GO:0005829">
    <property type="term" value="C:cytosol"/>
    <property type="evidence" value="ECO:0007669"/>
    <property type="project" value="TreeGrafter"/>
</dbReference>
<evidence type="ECO:0000256" key="14">
    <source>
        <dbReference type="HAMAP-Rule" id="MF_00217"/>
    </source>
</evidence>
<comment type="similarity">
    <text evidence="2 14">Belongs to the GHMP kinase family. Mevalonate kinase subfamily.</text>
</comment>
<keyword evidence="4 14" id="KW-0963">Cytoplasm</keyword>
<dbReference type="InterPro" id="IPR036554">
    <property type="entry name" value="GHMP_kinase_C_sf"/>
</dbReference>
<keyword evidence="12 14" id="KW-0414">Isoprene biosynthesis</keyword>
<keyword evidence="10 14" id="KW-0460">Magnesium</keyword>
<reference evidence="17" key="1">
    <citation type="journal article" date="2020" name="mSystems">
        <title>Genome- and Community-Level Interaction Insights into Carbon Utilization and Element Cycling Functions of Hydrothermarchaeota in Hydrothermal Sediment.</title>
        <authorList>
            <person name="Zhou Z."/>
            <person name="Liu Y."/>
            <person name="Xu W."/>
            <person name="Pan J."/>
            <person name="Luo Z.H."/>
            <person name="Li M."/>
        </authorList>
    </citation>
    <scope>NUCLEOTIDE SEQUENCE [LARGE SCALE GENOMIC DNA]</scope>
    <source>
        <strain evidence="17">SpSt-642</strain>
    </source>
</reference>
<evidence type="ECO:0000256" key="11">
    <source>
        <dbReference type="ARBA" id="ARBA00023098"/>
    </source>
</evidence>
<accession>A0A7C4HBV4</accession>
<evidence type="ECO:0000256" key="13">
    <source>
        <dbReference type="ARBA" id="ARBA00029438"/>
    </source>
</evidence>
<keyword evidence="6 14" id="KW-0808">Transferase</keyword>
<evidence type="ECO:0000256" key="1">
    <source>
        <dbReference type="ARBA" id="ARBA00004496"/>
    </source>
</evidence>
<dbReference type="InterPro" id="IPR006204">
    <property type="entry name" value="GHMP_kinase_N_dom"/>
</dbReference>
<evidence type="ECO:0000259" key="16">
    <source>
        <dbReference type="Pfam" id="PF08544"/>
    </source>
</evidence>
<comment type="function">
    <text evidence="14">Catalyzes the phosphorylation of (R)-mevalonate (MVA) to (R)-mevalonate 5-phosphate (MVAP). Functions in the mevalonate (MVA) pathway leading to isopentenyl diphosphate (IPP), a key precursor for the biosynthesis of isoprenoid compounds such as archaeal membrane lipids.</text>
</comment>
<comment type="caution">
    <text evidence="17">The sequence shown here is derived from an EMBL/GenBank/DDBJ whole genome shotgun (WGS) entry which is preliminary data.</text>
</comment>
<evidence type="ECO:0000256" key="4">
    <source>
        <dbReference type="ARBA" id="ARBA00022490"/>
    </source>
</evidence>
<dbReference type="InterPro" id="IPR022937">
    <property type="entry name" value="Mevalonate_kinase_arc"/>
</dbReference>
<dbReference type="Gene3D" id="3.30.70.890">
    <property type="entry name" value="GHMP kinase, C-terminal domain"/>
    <property type="match status" value="1"/>
</dbReference>
<feature type="domain" description="GHMP kinase C-terminal" evidence="16">
    <location>
        <begin position="220"/>
        <end position="281"/>
    </location>
</feature>
<evidence type="ECO:0000256" key="12">
    <source>
        <dbReference type="ARBA" id="ARBA00023229"/>
    </source>
</evidence>
<evidence type="ECO:0000256" key="6">
    <source>
        <dbReference type="ARBA" id="ARBA00022679"/>
    </source>
</evidence>
<proteinExistence type="inferred from homology"/>
<evidence type="ECO:0000256" key="10">
    <source>
        <dbReference type="ARBA" id="ARBA00022842"/>
    </source>
</evidence>
<keyword evidence="7 14" id="KW-0547">Nucleotide-binding</keyword>
<keyword evidence="11 14" id="KW-0443">Lipid metabolism</keyword>
<evidence type="ECO:0000259" key="15">
    <source>
        <dbReference type="Pfam" id="PF00288"/>
    </source>
</evidence>
<dbReference type="EMBL" id="DTBJ01000034">
    <property type="protein sequence ID" value="HGM58869.1"/>
    <property type="molecule type" value="Genomic_DNA"/>
</dbReference>
<evidence type="ECO:0000256" key="5">
    <source>
        <dbReference type="ARBA" id="ARBA00022516"/>
    </source>
</evidence>
<feature type="binding site" evidence="14">
    <location>
        <begin position="94"/>
        <end position="104"/>
    </location>
    <ligand>
        <name>ATP</name>
        <dbReference type="ChEBI" id="CHEBI:30616"/>
    </ligand>
</feature>
<dbReference type="GO" id="GO:0005524">
    <property type="term" value="F:ATP binding"/>
    <property type="evidence" value="ECO:0007669"/>
    <property type="project" value="UniProtKB-UniRule"/>
</dbReference>